<keyword evidence="3" id="KW-1185">Reference proteome</keyword>
<dbReference type="InterPro" id="IPR007138">
    <property type="entry name" value="ABM_dom"/>
</dbReference>
<dbReference type="RefSeq" id="WP_171219855.1">
    <property type="nucleotide sequence ID" value="NZ_JABEPP010000005.1"/>
</dbReference>
<evidence type="ECO:0000313" key="2">
    <source>
        <dbReference type="EMBL" id="NNM74421.1"/>
    </source>
</evidence>
<dbReference type="Gene3D" id="3.30.70.100">
    <property type="match status" value="1"/>
</dbReference>
<sequence>MILRIWRARSIGAGVERYGRHFQDRVVPDLRGRPGFLGATLSRRSVGDATELMVETRWASLDAIRAFAGEAAEAAVVEPEAREVLIDYDERVAHYEIVTEADAAPRAE</sequence>
<reference evidence="2 3" key="1">
    <citation type="submission" date="2020-04" db="EMBL/GenBank/DDBJ databases">
        <title>Enterovirga sp. isolate from soil.</title>
        <authorList>
            <person name="Chea S."/>
            <person name="Kim D.-U."/>
        </authorList>
    </citation>
    <scope>NUCLEOTIDE SEQUENCE [LARGE SCALE GENOMIC DNA]</scope>
    <source>
        <strain evidence="2 3">DB1703</strain>
    </source>
</reference>
<name>A0A849IAU9_9HYPH</name>
<feature type="domain" description="ABM" evidence="1">
    <location>
        <begin position="16"/>
        <end position="71"/>
    </location>
</feature>
<proteinExistence type="predicted"/>
<evidence type="ECO:0000313" key="3">
    <source>
        <dbReference type="Proteomes" id="UP000564885"/>
    </source>
</evidence>
<accession>A0A849IAU9</accession>
<organism evidence="2 3">
    <name type="scientific">Enterovirga aerilata</name>
    <dbReference type="NCBI Taxonomy" id="2730920"/>
    <lineage>
        <taxon>Bacteria</taxon>
        <taxon>Pseudomonadati</taxon>
        <taxon>Pseudomonadota</taxon>
        <taxon>Alphaproteobacteria</taxon>
        <taxon>Hyphomicrobiales</taxon>
        <taxon>Methylobacteriaceae</taxon>
        <taxon>Enterovirga</taxon>
    </lineage>
</organism>
<dbReference type="Pfam" id="PF03992">
    <property type="entry name" value="ABM"/>
    <property type="match status" value="1"/>
</dbReference>
<evidence type="ECO:0000259" key="1">
    <source>
        <dbReference type="Pfam" id="PF03992"/>
    </source>
</evidence>
<dbReference type="SUPFAM" id="SSF54909">
    <property type="entry name" value="Dimeric alpha+beta barrel"/>
    <property type="match status" value="1"/>
</dbReference>
<dbReference type="AlphaFoldDB" id="A0A849IAU9"/>
<comment type="caution">
    <text evidence="2">The sequence shown here is derived from an EMBL/GenBank/DDBJ whole genome shotgun (WGS) entry which is preliminary data.</text>
</comment>
<protein>
    <recommendedName>
        <fullName evidence="1">ABM domain-containing protein</fullName>
    </recommendedName>
</protein>
<dbReference type="InterPro" id="IPR011008">
    <property type="entry name" value="Dimeric_a/b-barrel"/>
</dbReference>
<dbReference type="Proteomes" id="UP000564885">
    <property type="component" value="Unassembled WGS sequence"/>
</dbReference>
<dbReference type="EMBL" id="JABEPP010000005">
    <property type="protein sequence ID" value="NNM74421.1"/>
    <property type="molecule type" value="Genomic_DNA"/>
</dbReference>
<gene>
    <name evidence="2" type="ORF">HJG44_18855</name>
</gene>